<dbReference type="PATRIC" id="fig|45076.6.peg.2016"/>
<dbReference type="RefSeq" id="WP_058493634.1">
    <property type="nucleotide sequence ID" value="NZ_CBCRUR010000015.1"/>
</dbReference>
<gene>
    <name evidence="2" type="ORF">Lwor_1853</name>
</gene>
<dbReference type="Gene3D" id="3.30.750.140">
    <property type="match status" value="1"/>
</dbReference>
<dbReference type="InterPro" id="IPR038610">
    <property type="entry name" value="FliK-like_C_sf"/>
</dbReference>
<evidence type="ECO:0000259" key="1">
    <source>
        <dbReference type="Pfam" id="PF02120"/>
    </source>
</evidence>
<protein>
    <submittedName>
        <fullName evidence="2">Flagellar hook-length control protein FliK</fullName>
    </submittedName>
</protein>
<sequence length="392" mass="43817">MAVEMNKPVNVRLTPIQEIKVAKPATDLYVGQVLKTVVLTALTNDQVLININGQNLNAKSSHHFTPGELLEVKVVAATSQEAVLEVQQKNPVVSVLQNALRTALPKQAPPSAMLLTLTQLMKSDQIPSTVSQHIKSLFNSITNLNQLPQQFTQAVNNSGIFLESTLLNWGKGVTQYNPQVDFKGQLLQLLNTLPVDRRVNSYRVADTEIKQLGRDPLPLPGAIPQPLSKDGIPNLQNLSMEALQHVLRDQIHQVLARITAHQINHVSQDPQEGYLLMLDLPIKNDQDVDVIPIMIKEQKAKPMQQSQWSFSFALNLPHLGALQSTITLQAQQIDIKINTEHAEALETLEEYQPDMRQIIEDLGLQLRNWNLKTGLEDNQIDVANLRLLDLRI</sequence>
<accession>A0A0W1AA62</accession>
<proteinExistence type="predicted"/>
<dbReference type="EMBL" id="LNZC01000022">
    <property type="protein sequence ID" value="KTD77971.1"/>
    <property type="molecule type" value="Genomic_DNA"/>
</dbReference>
<dbReference type="OrthoDB" id="5644314at2"/>
<dbReference type="Proteomes" id="UP000054662">
    <property type="component" value="Unassembled WGS sequence"/>
</dbReference>
<organism evidence="2 3">
    <name type="scientific">Legionella worsleiensis</name>
    <dbReference type="NCBI Taxonomy" id="45076"/>
    <lineage>
        <taxon>Bacteria</taxon>
        <taxon>Pseudomonadati</taxon>
        <taxon>Pseudomonadota</taxon>
        <taxon>Gammaproteobacteria</taxon>
        <taxon>Legionellales</taxon>
        <taxon>Legionellaceae</taxon>
        <taxon>Legionella</taxon>
    </lineage>
</organism>
<dbReference type="STRING" id="45076.Lwor_1853"/>
<keyword evidence="3" id="KW-1185">Reference proteome</keyword>
<keyword evidence="2" id="KW-0966">Cell projection</keyword>
<keyword evidence="2" id="KW-0282">Flagellum</keyword>
<evidence type="ECO:0000313" key="2">
    <source>
        <dbReference type="EMBL" id="KTD77971.1"/>
    </source>
</evidence>
<reference evidence="2 3" key="1">
    <citation type="submission" date="2015-11" db="EMBL/GenBank/DDBJ databases">
        <title>Genomic analysis of 38 Legionella species identifies large and diverse effector repertoires.</title>
        <authorList>
            <person name="Burstein D."/>
            <person name="Amaro F."/>
            <person name="Zusman T."/>
            <person name="Lifshitz Z."/>
            <person name="Cohen O."/>
            <person name="Gilbert J.A."/>
            <person name="Pupko T."/>
            <person name="Shuman H.A."/>
            <person name="Segal G."/>
        </authorList>
    </citation>
    <scope>NUCLEOTIDE SEQUENCE [LARGE SCALE GENOMIC DNA]</scope>
    <source>
        <strain evidence="2 3">ATCC 49508</strain>
    </source>
</reference>
<evidence type="ECO:0000313" key="3">
    <source>
        <dbReference type="Proteomes" id="UP000054662"/>
    </source>
</evidence>
<dbReference type="Pfam" id="PF02120">
    <property type="entry name" value="Flg_hook"/>
    <property type="match status" value="1"/>
</dbReference>
<name>A0A0W1AA62_9GAMM</name>
<feature type="domain" description="Flagellar hook-length control protein-like C-terminal" evidence="1">
    <location>
        <begin position="297"/>
        <end position="379"/>
    </location>
</feature>
<comment type="caution">
    <text evidence="2">The sequence shown here is derived from an EMBL/GenBank/DDBJ whole genome shotgun (WGS) entry which is preliminary data.</text>
</comment>
<dbReference type="AlphaFoldDB" id="A0A0W1AA62"/>
<keyword evidence="2" id="KW-0969">Cilium</keyword>
<dbReference type="InterPro" id="IPR021136">
    <property type="entry name" value="Flagellar_hook_control-like_C"/>
</dbReference>